<gene>
    <name evidence="3" type="primary">DL3895W</name>
    <name evidence="2 3" type="ordered locus">At4g15710</name>
    <name evidence="3" type="ORF">FCAALL.366</name>
</gene>
<reference evidence="3 4" key="1">
    <citation type="journal article" date="1999" name="Nature">
        <title>Sequence and analysis of chromosome 4 of the plant Arabidopsis thaliana.</title>
        <authorList>
            <consortium name="EU"/>
            <consortium name="CSHL and WU Arabidopsis Sequencing Project"/>
            <person name="Mayer K."/>
            <person name="Schuller C."/>
            <person name="Wambutt R."/>
            <person name="Murphy G."/>
            <person name="Volckaert G."/>
            <person name="Pohl T."/>
            <person name="Dusterhoft A."/>
            <person name="Stiekema W."/>
            <person name="Entian K.D."/>
            <person name="Terryn N."/>
            <person name="Harris B."/>
            <person name="Ansorge W."/>
            <person name="Brandt P."/>
            <person name="Grivell L."/>
            <person name="Rieger M."/>
            <person name="Weichselgartner M."/>
            <person name="de Simone V."/>
            <person name="Obermaier B."/>
            <person name="Mache R."/>
            <person name="Muller M."/>
            <person name="Kreis M."/>
            <person name="Delseny M."/>
            <person name="Puigdomenech P."/>
            <person name="Watson M."/>
            <person name="Schmidtheini T."/>
            <person name="Reichert B."/>
            <person name="Portatelle D."/>
            <person name="Perez-Alonso M."/>
            <person name="Boutry M."/>
            <person name="Bancroft I."/>
            <person name="Vos P."/>
            <person name="Hoheisel J."/>
            <person name="Zimmermann W."/>
            <person name="Wedler H."/>
            <person name="Ridley P."/>
            <person name="Langham S.A."/>
            <person name="McCullagh B."/>
            <person name="Bilham L."/>
            <person name="Robben J."/>
            <person name="Van der Schueren J."/>
            <person name="Grymonprez B."/>
            <person name="Chuang Y.J."/>
            <person name="Vandenbussche F."/>
            <person name="Braeken M."/>
            <person name="Weltjens I."/>
            <person name="Voet M."/>
            <person name="Bastiaens I."/>
            <person name="Aert R."/>
            <person name="Defoor E."/>
            <person name="Weitzenegger T."/>
            <person name="Bothe G."/>
            <person name="Ramsperger U."/>
            <person name="Hilbert H."/>
            <person name="Braun M."/>
            <person name="Holzer E."/>
            <person name="Brandt A."/>
            <person name="Peters S."/>
            <person name="van Staveren M."/>
            <person name="Dirske W."/>
            <person name="Mooijman P."/>
            <person name="Klein Lankhorst R."/>
            <person name="Rose M."/>
            <person name="Hauf J."/>
            <person name="Kotter P."/>
            <person name="Berneiser S."/>
            <person name="Hempel S."/>
            <person name="Feldpausch M."/>
            <person name="Lamberth S."/>
            <person name="Van den Daele H."/>
            <person name="De Keyser A."/>
            <person name="Buysshaert C."/>
            <person name="Gielen J."/>
            <person name="Villarroel R."/>
            <person name="De Clercq R."/>
            <person name="Van Montagu M."/>
            <person name="Rogers J."/>
            <person name="Cronin A."/>
            <person name="Quail M."/>
            <person name="Bray-Allen S."/>
            <person name="Clark L."/>
            <person name="Doggett J."/>
            <person name="Hall S."/>
            <person name="Kay M."/>
            <person name="Lennard N."/>
            <person name="McLay K."/>
            <person name="Mayes R."/>
            <person name="Pettett A."/>
            <person name="Rajandream M.A."/>
            <person name="Lyne M."/>
            <person name="Benes V."/>
            <person name="Rechmann S."/>
            <person name="Borkova D."/>
            <person name="Blocker H."/>
            <person name="Scharfe M."/>
            <person name="Grimm M."/>
            <person name="Lohnert T.H."/>
            <person name="Dose S."/>
            <person name="de Haan M."/>
            <person name="Maarse A."/>
            <person name="Schafer M."/>
            <person name="Muller-Auer S."/>
            <person name="Gabel C."/>
            <person name="Fuchs M."/>
            <person name="Fartmann B."/>
            <person name="Granderath K."/>
            <person name="Dauner D."/>
            <person name="Herzl A."/>
            <person name="Neumann S."/>
            <person name="Argiriou A."/>
            <person name="Vitale D."/>
            <person name="Liguori R."/>
            <person name="Piravandi E."/>
            <person name="Massenet O."/>
            <person name="Quigley F."/>
            <person name="Clabauld G."/>
            <person name="Mundlein A."/>
            <person name="Felber R."/>
            <person name="Schnabl S."/>
            <person name="Hiller R."/>
            <person name="Schmidt W."/>
            <person name="Lecharny A."/>
            <person name="Aubourg S."/>
            <person name="Chefdor F."/>
            <person name="Cooke R."/>
            <person name="Berger C."/>
            <person name="Montfort A."/>
            <person name="Casacuberta E."/>
            <person name="Gibbons T."/>
            <person name="Weber N."/>
            <person name="Vandenbol M."/>
            <person name="Bargues M."/>
            <person name="Terol J."/>
            <person name="Torres A."/>
            <person name="Perez-Perez A."/>
            <person name="Purnelle B."/>
            <person name="Bent E."/>
            <person name="Johnson S."/>
            <person name="Tacon D."/>
            <person name="Jesse T."/>
            <person name="Heijnen L."/>
            <person name="Schwarz S."/>
            <person name="Scholler P."/>
            <person name="Heber S."/>
            <person name="Francs P."/>
            <person name="Bielke C."/>
            <person name="Frishman D."/>
            <person name="Haase D."/>
            <person name="Lemcke K."/>
            <person name="Mewes H.W."/>
            <person name="Stocker S."/>
            <person name="Zaccaria P."/>
            <person name="Bevan M."/>
            <person name="Wilson R.K."/>
            <person name="de la Bastide M."/>
            <person name="Habermann K."/>
            <person name="Parnell L."/>
            <person name="Dedhia N."/>
            <person name="Gnoj L."/>
            <person name="Schutz K."/>
            <person name="Huang E."/>
            <person name="Spiegel L."/>
            <person name="Sehkon M."/>
            <person name="Murray J."/>
            <person name="Sheet P."/>
            <person name="Cordes M."/>
            <person name="Abu-Threideh J."/>
            <person name="Stoneking T."/>
            <person name="Kalicki J."/>
            <person name="Graves T."/>
            <person name="Harmon G."/>
            <person name="Edwards J."/>
            <person name="Latreille P."/>
            <person name="Courtney L."/>
            <person name="Cloud J."/>
            <person name="Abbott A."/>
            <person name="Scott K."/>
            <person name="Johnson D."/>
            <person name="Minx P."/>
            <person name="Bentley D."/>
            <person name="Fulton B."/>
            <person name="Miller N."/>
            <person name="Greco T."/>
            <person name="Kemp K."/>
            <person name="Kramer J."/>
            <person name="Fulton L."/>
            <person name="Mardis E."/>
            <person name="Dante M."/>
            <person name="Pepin K."/>
            <person name="Hillier L."/>
            <person name="Nelson J."/>
            <person name="Spieth J."/>
            <person name="Ryan E."/>
            <person name="Andrews S."/>
            <person name="Geisel C."/>
            <person name="Layman D."/>
            <person name="Du H."/>
            <person name="Ali J."/>
            <person name="Berghoff A."/>
            <person name="Jones K."/>
            <person name="Drone K."/>
            <person name="Cotton M."/>
            <person name="Joshu C."/>
            <person name="Antonoiu B."/>
            <person name="Zidanic M."/>
            <person name="Strong C."/>
            <person name="Sun H."/>
            <person name="Lamar B."/>
            <person name="Yordan C."/>
            <person name="Ma P."/>
            <person name="Zhong J."/>
            <person name="Preston R."/>
            <person name="Vil D."/>
            <person name="Shekher M."/>
            <person name="Matero A."/>
            <person name="Shah R."/>
            <person name="Swaby I.K."/>
            <person name="O'Shaughnessy A."/>
            <person name="Rodriguez M."/>
            <person name="Hoffmann J."/>
            <person name="Till S."/>
            <person name="Granat S."/>
            <person name="Shohdy N."/>
            <person name="Hasegawa A."/>
            <person name="Hameed A."/>
            <person name="Lodhi M."/>
            <person name="Johnson A."/>
            <person name="Chen E."/>
            <person name="Marra M."/>
            <person name="Martienssen R."/>
            <person name="McCombie W.R."/>
        </authorList>
    </citation>
    <scope>NUCLEOTIDE SEQUENCE [LARGE SCALE GENOMIC DNA]</scope>
    <source>
        <strain evidence="4">cv. Columbia</strain>
    </source>
</reference>
<dbReference type="OMA" id="YITLWAR"/>
<keyword evidence="4" id="KW-1185">Reference proteome</keyword>
<dbReference type="GeneID" id="827248"/>
<dbReference type="Araport" id="AT4G15710"/>
<proteinExistence type="predicted"/>
<evidence type="ECO:0000256" key="1">
    <source>
        <dbReference type="SAM" id="MobiDB-lite"/>
    </source>
</evidence>
<dbReference type="KEGG" id="ath:AT4G15710"/>
<evidence type="ECO:0000313" key="4">
    <source>
        <dbReference type="Proteomes" id="UP000006548"/>
    </source>
</evidence>
<dbReference type="EMBL" id="CP002687">
    <property type="protein sequence ID" value="AEE83638.2"/>
    <property type="molecule type" value="Genomic_DNA"/>
</dbReference>
<dbReference type="PaxDb" id="3702-AT4G15710.1"/>
<organism evidence="3 4">
    <name type="scientific">Arabidopsis thaliana</name>
    <name type="common">Mouse-ear cress</name>
    <dbReference type="NCBI Taxonomy" id="3702"/>
    <lineage>
        <taxon>Eukaryota</taxon>
        <taxon>Viridiplantae</taxon>
        <taxon>Streptophyta</taxon>
        <taxon>Embryophyta</taxon>
        <taxon>Tracheophyta</taxon>
        <taxon>Spermatophyta</taxon>
        <taxon>Magnoliopsida</taxon>
        <taxon>eudicotyledons</taxon>
        <taxon>Gunneridae</taxon>
        <taxon>Pentapetalae</taxon>
        <taxon>rosids</taxon>
        <taxon>malvids</taxon>
        <taxon>Brassicales</taxon>
        <taxon>Brassicaceae</taxon>
        <taxon>Camelineae</taxon>
        <taxon>Arabidopsis</taxon>
    </lineage>
</organism>
<dbReference type="AlphaFoldDB" id="F4JK75"/>
<reference evidence="4" key="2">
    <citation type="journal article" date="2017" name="Plant J.">
        <title>Araport11: a complete reannotation of the Arabidopsis thaliana reference genome.</title>
        <authorList>
            <person name="Cheng C.Y."/>
            <person name="Krishnakumar V."/>
            <person name="Chan A.P."/>
            <person name="Thibaud-Nissen F."/>
            <person name="Schobel S."/>
            <person name="Town C.D."/>
        </authorList>
    </citation>
    <scope>GENOME REANNOTATION</scope>
    <source>
        <strain evidence="4">cv. Columbia</strain>
    </source>
</reference>
<dbReference type="Gene3D" id="3.10.450.10">
    <property type="match status" value="1"/>
</dbReference>
<dbReference type="TAIR" id="AT4G15710"/>
<evidence type="ECO:0000313" key="2">
    <source>
        <dbReference type="Araport" id="AT4G15710"/>
    </source>
</evidence>
<protein>
    <submittedName>
        <fullName evidence="3">Cystatin-like protein</fullName>
    </submittedName>
</protein>
<accession>F4JK75</accession>
<name>F4JK75_ARATH</name>
<dbReference type="SMR" id="F4JK75"/>
<feature type="region of interest" description="Disordered" evidence="1">
    <location>
        <begin position="1"/>
        <end position="27"/>
    </location>
</feature>
<sequence>MACEVDTDLSKAGDSTGFNPPLPKKPKINAEKTDLDAMVLPGLCPAGDRMLRYGKLSDPEYVRQRQVFDDQFEDSEGFDVEWDSFDYKFFAMKFEWAGEGDLDYTRSNLELRTLLIDAAMRDHDDDYDTKLEFVDYVSANVMPCKGYMFYITFWAKDLSSPNPEPKLYQAKMRKFF</sequence>
<dbReference type="Proteomes" id="UP000006548">
    <property type="component" value="Chromosome 4"/>
</dbReference>
<dbReference type="ExpressionAtlas" id="F4JK75">
    <property type="expression patterns" value="baseline and differential"/>
</dbReference>
<dbReference type="PANTHER" id="PTHR31228:SF25">
    <property type="entry name" value="CYSTATIN-LIKE PROTEIN-RELATED"/>
    <property type="match status" value="1"/>
</dbReference>
<evidence type="ECO:0000313" key="3">
    <source>
        <dbReference type="EMBL" id="AEE83638.2"/>
    </source>
</evidence>
<dbReference type="PANTHER" id="PTHR31228">
    <property type="entry name" value="CYSTATIN/MONELLIN SUPERFAMILY PROTEIN"/>
    <property type="match status" value="1"/>
</dbReference>
<dbReference type="InterPro" id="IPR006525">
    <property type="entry name" value="Cystatin-related_pln"/>
</dbReference>
<dbReference type="RefSeq" id="NP_001319953.1">
    <property type="nucleotide sequence ID" value="NM_001341068.1"/>
</dbReference>
<dbReference type="InParanoid" id="F4JK75"/>
<dbReference type="NCBIfam" id="TIGR01638">
    <property type="entry name" value="Atha_cystat_rel"/>
    <property type="match status" value="1"/>
</dbReference>